<dbReference type="OMA" id="DWNNQDL"/>
<evidence type="ECO:0000313" key="14">
    <source>
        <dbReference type="Proteomes" id="UP000695026"/>
    </source>
</evidence>
<keyword evidence="14" id="KW-1185">Reference proteome</keyword>
<dbReference type="InterPro" id="IPR007110">
    <property type="entry name" value="Ig-like_dom"/>
</dbReference>
<dbReference type="InterPro" id="IPR003599">
    <property type="entry name" value="Ig_sub"/>
</dbReference>
<evidence type="ECO:0000256" key="7">
    <source>
        <dbReference type="ARBA" id="ARBA00023319"/>
    </source>
</evidence>
<comment type="subcellular location">
    <subcellularLocation>
        <location evidence="1">Cell membrane</location>
        <topology evidence="1">Single-pass type I membrane protein</topology>
    </subcellularLocation>
</comment>
<evidence type="ECO:0000256" key="1">
    <source>
        <dbReference type="ARBA" id="ARBA00004251"/>
    </source>
</evidence>
<dbReference type="Proteomes" id="UP000695026">
    <property type="component" value="Unplaced"/>
</dbReference>
<dbReference type="SUPFAM" id="SSF48726">
    <property type="entry name" value="Immunoglobulin"/>
    <property type="match status" value="6"/>
</dbReference>
<dbReference type="GO" id="GO:0005769">
    <property type="term" value="C:early endosome"/>
    <property type="evidence" value="ECO:0007669"/>
    <property type="project" value="TreeGrafter"/>
</dbReference>
<dbReference type="GO" id="GO:0070062">
    <property type="term" value="C:extracellular exosome"/>
    <property type="evidence" value="ECO:0007669"/>
    <property type="project" value="TreeGrafter"/>
</dbReference>
<dbReference type="RefSeq" id="XP_025032281.1">
    <property type="nucleotide sequence ID" value="XM_025176513.1"/>
</dbReference>
<dbReference type="Pfam" id="PF24518">
    <property type="entry name" value="Ig_CD22"/>
    <property type="match status" value="1"/>
</dbReference>
<feature type="domain" description="Ig-like" evidence="13">
    <location>
        <begin position="418"/>
        <end position="500"/>
    </location>
</feature>
<comment type="function">
    <text evidence="10">Most highly expressed siglec (sialic acid-binding immunoglobulin-like lectin) on B-cells that plays a role in various aspects of B-cell biology including differentiation, antigen presentation, and trafficking to bone marrow. Binds to alpha 2,6-linked sialic acid residues of surface molecules such as CD22 itself, CD45 and IgM in a cis configuration. Can also bind to ligands on other cells as an adhesion molecule in a trans configuration. Acts as an inhibitory coreceptor on the surface of B-cells and inhibits B-cell receptor induced signaling, characterized by inhibition of the calcium mobilization and cellular activation. Mechanistically, the immunoreceptor tyrosine-based inhibitory motif domain is phosphorylated by the Src kinase LYN, which in turn leads to the recruitment of the protein tyrosine phosphatase 1/PTPN6, leading to the negative regulation of BCR signaling. If this negative signaling from is of sufficient strength, apoptosis of the B-cell can be induced.</text>
</comment>
<evidence type="ECO:0000256" key="11">
    <source>
        <dbReference type="ARBA" id="ARBA00046458"/>
    </source>
</evidence>
<dbReference type="InterPro" id="IPR036179">
    <property type="entry name" value="Ig-like_dom_sf"/>
</dbReference>
<dbReference type="GO" id="GO:0007155">
    <property type="term" value="P:cell adhesion"/>
    <property type="evidence" value="ECO:0007669"/>
    <property type="project" value="UniProtKB-KW"/>
</dbReference>
<evidence type="ECO:0000256" key="10">
    <source>
        <dbReference type="ARBA" id="ARBA00045430"/>
    </source>
</evidence>
<dbReference type="Pfam" id="PF13895">
    <property type="entry name" value="Ig_2"/>
    <property type="match status" value="4"/>
</dbReference>
<dbReference type="GO" id="GO:0042609">
    <property type="term" value="F:CD4 receptor binding"/>
    <property type="evidence" value="ECO:0007669"/>
    <property type="project" value="TreeGrafter"/>
</dbReference>
<feature type="signal peptide" evidence="12">
    <location>
        <begin position="1"/>
        <end position="15"/>
    </location>
</feature>
<evidence type="ECO:0000256" key="2">
    <source>
        <dbReference type="ARBA" id="ARBA00022475"/>
    </source>
</evidence>
<dbReference type="GO" id="GO:0009897">
    <property type="term" value="C:external side of plasma membrane"/>
    <property type="evidence" value="ECO:0007669"/>
    <property type="project" value="TreeGrafter"/>
</dbReference>
<evidence type="ECO:0000256" key="3">
    <source>
        <dbReference type="ARBA" id="ARBA00022729"/>
    </source>
</evidence>
<evidence type="ECO:0000256" key="4">
    <source>
        <dbReference type="ARBA" id="ARBA00022737"/>
    </source>
</evidence>
<feature type="domain" description="Ig-like" evidence="13">
    <location>
        <begin position="333"/>
        <end position="413"/>
    </location>
</feature>
<dbReference type="GO" id="GO:0055037">
    <property type="term" value="C:recycling endosome"/>
    <property type="evidence" value="ECO:0007669"/>
    <property type="project" value="TreeGrafter"/>
</dbReference>
<name>A0A9F5JEY9_PYTBI</name>
<evidence type="ECO:0000256" key="9">
    <source>
        <dbReference type="ARBA" id="ARBA00041781"/>
    </source>
</evidence>
<keyword evidence="5" id="KW-0130">Cell adhesion</keyword>
<evidence type="ECO:0000256" key="12">
    <source>
        <dbReference type="SAM" id="SignalP"/>
    </source>
</evidence>
<dbReference type="GO" id="GO:0033691">
    <property type="term" value="F:sialic acid binding"/>
    <property type="evidence" value="ECO:0007669"/>
    <property type="project" value="TreeGrafter"/>
</dbReference>
<dbReference type="GO" id="GO:0030888">
    <property type="term" value="P:regulation of B cell proliferation"/>
    <property type="evidence" value="ECO:0007669"/>
    <property type="project" value="TreeGrafter"/>
</dbReference>
<dbReference type="GeneID" id="112542806"/>
<dbReference type="SMART" id="SM00408">
    <property type="entry name" value="IGc2"/>
    <property type="match status" value="5"/>
</dbReference>
<dbReference type="PANTHER" id="PTHR46958">
    <property type="entry name" value="B-CELL RECEPTOR CD22"/>
    <property type="match status" value="1"/>
</dbReference>
<evidence type="ECO:0000256" key="6">
    <source>
        <dbReference type="ARBA" id="ARBA00023180"/>
    </source>
</evidence>
<keyword evidence="3 12" id="KW-0732">Signal</keyword>
<accession>A0A9F5JEY9</accession>
<keyword evidence="2" id="KW-0472">Membrane</keyword>
<keyword evidence="2" id="KW-1003">Cell membrane</keyword>
<evidence type="ECO:0000259" key="13">
    <source>
        <dbReference type="PROSITE" id="PS50835"/>
    </source>
</evidence>
<dbReference type="AlphaFoldDB" id="A0A9F5JEY9"/>
<dbReference type="PROSITE" id="PS50835">
    <property type="entry name" value="IG_LIKE"/>
    <property type="match status" value="5"/>
</dbReference>
<keyword evidence="4" id="KW-0677">Repeat</keyword>
<dbReference type="GO" id="GO:0019903">
    <property type="term" value="F:protein phosphatase binding"/>
    <property type="evidence" value="ECO:0007669"/>
    <property type="project" value="TreeGrafter"/>
</dbReference>
<feature type="chain" id="PRO_5039929099" description="B-cell receptor CD22" evidence="12">
    <location>
        <begin position="16"/>
        <end position="687"/>
    </location>
</feature>
<dbReference type="Gene3D" id="2.60.40.10">
    <property type="entry name" value="Immunoglobulins"/>
    <property type="match status" value="7"/>
</dbReference>
<keyword evidence="6" id="KW-0325">Glycoprotein</keyword>
<sequence length="687" mass="78121">MRCFLWLLVLPGSLGVPLSVTQGTLKAWVGSCVFISCRIKREYQGRPIEHVSFAWYFDPFYDPELKDYSGKLLYNSNQTAYSASPEFSNRVTFVGDLKNKNCSLKISQLHQNDSGKYSIRLYWKGGQLFKQGRWLEDVYIQVYESPLELIKLVSPEMRENIMNKVTCSVPYSCFYEPVTLTIQGLERHRLLFQEMTSENQGIQTELSLKPTWQDHRKQLTCLLKTHDGREIEKKFTELNVQYAPKGVRLKAIPGATVREGDNLSLECAVNSSNPDVISYQWFKDGIAWDSQIQPKKSFSDLKETDSGSYTCNVNNWIGSTNSDNLMISVQFLPKVKILMPQSPIREKDNVVLSCSATGNPPITGYEWYESSTPEIIKIEKELRFEPIEARHSGTYRCVVHNEIGNSSSSVTLNVHYCPKDVQLFHLNHLPIKEGDRVILNCSVGSSFPRNTWYNFLRSGDYTQKKQSSPVLTFFATATPVPSYQCEACNTVGCTTSPSITLDILYGPKDVKLNQEPSGWVIEGSSVRLTCTVRIANPQELSYTWYKDGQLLPVNSTKNMIFIQNVHSTNSGIYCCTSKNAISIVESLTVRLDVHYGPRNVRLTLDTQKAVTEGTDVYLRCDNDAYPSAVIYKWYWKGQEIFKETSKILALQKIKVEQSGEYLCKAFNHVSDKESQLMTISVSCEYFP</sequence>
<dbReference type="InterPro" id="IPR013783">
    <property type="entry name" value="Ig-like_fold"/>
</dbReference>
<dbReference type="InterPro" id="IPR056386">
    <property type="entry name" value="Ig_CD22"/>
</dbReference>
<dbReference type="GO" id="GO:0042113">
    <property type="term" value="P:B cell activation"/>
    <property type="evidence" value="ECO:0007669"/>
    <property type="project" value="TreeGrafter"/>
</dbReference>
<comment type="subunit">
    <text evidence="11">Predominantly monomer of isoform CD22-beta. Also found as heterodimer of isoform CD22-beta and a shorter isoform. Interacts with PTPN6/SHP-1, LYN, SYK, PIK3R1/PIK3R2 and PLCG1 upon phosphorylation. Interacts with GRB2, INPP5D and SHC1 upon phosphorylation. May form a complex with INPP5D/SHIP, GRB2 and SHC1.</text>
</comment>
<evidence type="ECO:0000256" key="8">
    <source>
        <dbReference type="ARBA" id="ARBA00040106"/>
    </source>
</evidence>
<organism evidence="14 15">
    <name type="scientific">Python bivittatus</name>
    <name type="common">Burmese python</name>
    <name type="synonym">Python molurus bivittatus</name>
    <dbReference type="NCBI Taxonomy" id="176946"/>
    <lineage>
        <taxon>Eukaryota</taxon>
        <taxon>Metazoa</taxon>
        <taxon>Chordata</taxon>
        <taxon>Craniata</taxon>
        <taxon>Vertebrata</taxon>
        <taxon>Euteleostomi</taxon>
        <taxon>Lepidosauria</taxon>
        <taxon>Squamata</taxon>
        <taxon>Bifurcata</taxon>
        <taxon>Unidentata</taxon>
        <taxon>Episquamata</taxon>
        <taxon>Toxicofera</taxon>
        <taxon>Serpentes</taxon>
        <taxon>Henophidia</taxon>
        <taxon>Pythonidae</taxon>
        <taxon>Python</taxon>
    </lineage>
</organism>
<dbReference type="OrthoDB" id="6250964at2759"/>
<dbReference type="InterPro" id="IPR003598">
    <property type="entry name" value="Ig_sub2"/>
</dbReference>
<keyword evidence="7" id="KW-0393">Immunoglobulin domain</keyword>
<dbReference type="GO" id="GO:0050859">
    <property type="term" value="P:negative regulation of B cell receptor signaling pathway"/>
    <property type="evidence" value="ECO:0007669"/>
    <property type="project" value="TreeGrafter"/>
</dbReference>
<dbReference type="KEGG" id="pbi:112542806"/>
<protein>
    <recommendedName>
        <fullName evidence="8">B-cell receptor CD22</fullName>
    </recommendedName>
    <alternativeName>
        <fullName evidence="9">Sialic acid-binding Ig-like lectin 2</fullName>
    </alternativeName>
</protein>
<reference evidence="15" key="1">
    <citation type="submission" date="2025-08" db="UniProtKB">
        <authorList>
            <consortium name="RefSeq"/>
        </authorList>
    </citation>
    <scope>IDENTIFICATION</scope>
    <source>
        <tissue evidence="15">Liver</tissue>
    </source>
</reference>
<evidence type="ECO:0000313" key="15">
    <source>
        <dbReference type="RefSeq" id="XP_025032281.1"/>
    </source>
</evidence>
<gene>
    <name evidence="15" type="primary">LOC112542806</name>
</gene>
<evidence type="ECO:0000256" key="5">
    <source>
        <dbReference type="ARBA" id="ARBA00022889"/>
    </source>
</evidence>
<dbReference type="SMART" id="SM00409">
    <property type="entry name" value="IG"/>
    <property type="match status" value="6"/>
</dbReference>
<feature type="domain" description="Ig-like" evidence="13">
    <location>
        <begin position="507"/>
        <end position="588"/>
    </location>
</feature>
<dbReference type="PANTHER" id="PTHR46958:SF1">
    <property type="entry name" value="B-CELL RECEPTOR CD22"/>
    <property type="match status" value="1"/>
</dbReference>
<proteinExistence type="predicted"/>
<feature type="domain" description="Ig-like" evidence="13">
    <location>
        <begin position="244"/>
        <end position="328"/>
    </location>
</feature>
<feature type="domain" description="Ig-like" evidence="13">
    <location>
        <begin position="597"/>
        <end position="680"/>
    </location>
</feature>